<dbReference type="InterPro" id="IPR027417">
    <property type="entry name" value="P-loop_NTPase"/>
</dbReference>
<dbReference type="PANTHER" id="PTHR46082:SF6">
    <property type="entry name" value="AAA+ ATPASE DOMAIN-CONTAINING PROTEIN-RELATED"/>
    <property type="match status" value="1"/>
</dbReference>
<protein>
    <submittedName>
        <fullName evidence="2">Tetratricopeptide repeat protein</fullName>
    </submittedName>
</protein>
<dbReference type="Gene3D" id="3.40.50.300">
    <property type="entry name" value="P-loop containing nucleotide triphosphate hydrolases"/>
    <property type="match status" value="1"/>
</dbReference>
<feature type="domain" description="NB-ARC" evidence="1">
    <location>
        <begin position="84"/>
        <end position="226"/>
    </location>
</feature>
<dbReference type="SUPFAM" id="SSF48452">
    <property type="entry name" value="TPR-like"/>
    <property type="match status" value="3"/>
</dbReference>
<dbReference type="Pfam" id="PF13374">
    <property type="entry name" value="TPR_10"/>
    <property type="match status" value="5"/>
</dbReference>
<dbReference type="InterPro" id="IPR011990">
    <property type="entry name" value="TPR-like_helical_dom_sf"/>
</dbReference>
<gene>
    <name evidence="2" type="ORF">BCF44_13511</name>
</gene>
<dbReference type="Pfam" id="PF13424">
    <property type="entry name" value="TPR_12"/>
    <property type="match status" value="2"/>
</dbReference>
<dbReference type="RefSeq" id="WP_211353663.1">
    <property type="nucleotide sequence ID" value="NZ_CP144375.1"/>
</dbReference>
<proteinExistence type="predicted"/>
<sequence>MTNGSDPPPSQVTNVVHGDNYGVQAGTIHGGVHYYQSARPAVDLPYRAGITPLRAASFQDRGAAQLVAGMLDRGDTVVLTSDGSPSTSVLSGLGGVGKTQLAVDYAERLWSAHEVELLVWVTADSREAIVSSYDRLAADLTGVEDPEPVLGAQRLLEWLAGASVRWLVVLDDLQSPRDLSGLWPPTTPTGRVVVTTRRRDAALHGHRRQLIEIGVFTPTEAHAYLHAALADQPHLLNGAAELARELGYLPLALAQAAAYLLDRGLSCTDYRARLADRQRQLSSLLPDVEGLPDQHQKTVAATWSLSVEHANQLTPVGVAGPMLELASLLDANGIPAEVFGTTTVQQLLTDRAGRVVSEEDARDGLGCLHRLSLITLDPRSPSRAVQVHALVQRATRDSITEDRLSILARVAADALLQAWPDVERDTQLTHALRANTDAVATAGGDHLWEPDGHLVLFRAGHSLGESGLAAEAVDYFQRLRATSTRRLGPDHPATLRVRRNIAYWRGEAGDPAGAVAAFEELLTDRVRILGPDHPDTLRARHSIAYWRGEAGDPAGAVAAFEELLTDRVRILGPDHPSILTTRHAIAYWRAEAGDPAGAVTAFEQLLTDQLRILGPDHPSILTTRHAIAYWRAEAGDPAGAVTAFEQLLTDRLQILGPDHPDTLRTRHNIAFWRGEAGDPAGAVTAFEQLLTDRLQILGPDHPDTLTTRADIAHWRGHSGDPAGAVAAFEELLADRARILGPDHPSTLRARHNMAYWQGEAGDPAGAVAAFEELLADRVRILGPDHPDTLRTRHNIAFWRGETGDPAGAVTAFEQLLTDQLRILDPDHPSILATRHEIAYWQKRLPGSRSN</sequence>
<evidence type="ECO:0000313" key="2">
    <source>
        <dbReference type="EMBL" id="REH25972.1"/>
    </source>
</evidence>
<dbReference type="Gene3D" id="1.25.40.10">
    <property type="entry name" value="Tetratricopeptide repeat domain"/>
    <property type="match status" value="2"/>
</dbReference>
<dbReference type="GO" id="GO:0043531">
    <property type="term" value="F:ADP binding"/>
    <property type="evidence" value="ECO:0007669"/>
    <property type="project" value="InterPro"/>
</dbReference>
<name>A0A3E0GUD4_9PSEU</name>
<reference evidence="2 3" key="1">
    <citation type="submission" date="2018-08" db="EMBL/GenBank/DDBJ databases">
        <title>Genomic Encyclopedia of Archaeal and Bacterial Type Strains, Phase II (KMG-II): from individual species to whole genera.</title>
        <authorList>
            <person name="Goeker M."/>
        </authorList>
    </citation>
    <scope>NUCLEOTIDE SEQUENCE [LARGE SCALE GENOMIC DNA]</scope>
    <source>
        <strain evidence="2 3">DSM 45791</strain>
    </source>
</reference>
<comment type="caution">
    <text evidence="2">The sequence shown here is derived from an EMBL/GenBank/DDBJ whole genome shotgun (WGS) entry which is preliminary data.</text>
</comment>
<dbReference type="PANTHER" id="PTHR46082">
    <property type="entry name" value="ATP/GTP-BINDING PROTEIN-RELATED"/>
    <property type="match status" value="1"/>
</dbReference>
<dbReference type="InterPro" id="IPR053137">
    <property type="entry name" value="NLR-like"/>
</dbReference>
<dbReference type="InterPro" id="IPR002182">
    <property type="entry name" value="NB-ARC"/>
</dbReference>
<keyword evidence="3" id="KW-1185">Reference proteome</keyword>
<dbReference type="AlphaFoldDB" id="A0A3E0GUD4"/>
<evidence type="ECO:0000313" key="3">
    <source>
        <dbReference type="Proteomes" id="UP000256269"/>
    </source>
</evidence>
<dbReference type="SUPFAM" id="SSF52540">
    <property type="entry name" value="P-loop containing nucleoside triphosphate hydrolases"/>
    <property type="match status" value="1"/>
</dbReference>
<organism evidence="2 3">
    <name type="scientific">Kutzneria buriramensis</name>
    <dbReference type="NCBI Taxonomy" id="1045776"/>
    <lineage>
        <taxon>Bacteria</taxon>
        <taxon>Bacillati</taxon>
        <taxon>Actinomycetota</taxon>
        <taxon>Actinomycetes</taxon>
        <taxon>Pseudonocardiales</taxon>
        <taxon>Pseudonocardiaceae</taxon>
        <taxon>Kutzneria</taxon>
    </lineage>
</organism>
<dbReference type="Pfam" id="PF00931">
    <property type="entry name" value="NB-ARC"/>
    <property type="match status" value="1"/>
</dbReference>
<evidence type="ECO:0000259" key="1">
    <source>
        <dbReference type="Pfam" id="PF00931"/>
    </source>
</evidence>
<accession>A0A3E0GUD4</accession>
<dbReference type="EMBL" id="QUNO01000035">
    <property type="protein sequence ID" value="REH25972.1"/>
    <property type="molecule type" value="Genomic_DNA"/>
</dbReference>
<dbReference type="Proteomes" id="UP000256269">
    <property type="component" value="Unassembled WGS sequence"/>
</dbReference>